<gene>
    <name evidence="1" type="ORF">QDS18_04140</name>
</gene>
<proteinExistence type="predicted"/>
<dbReference type="RefSeq" id="WP_069080683.1">
    <property type="nucleotide sequence ID" value="NZ_JARVWT010000001.1"/>
</dbReference>
<dbReference type="EMBL" id="JARVWT010000001">
    <property type="protein sequence ID" value="MDH2330047.1"/>
    <property type="molecule type" value="Genomic_DNA"/>
</dbReference>
<sequence length="185" mass="21975">MDYKLMQPPFEMKEYSEMNKKEAKEHFDWFKQQIPSRLEQLGAFSQIHLDYSDRSLIDIWDWYLANVQIQNKSTSELKEEYSKSSKWMKEYINDKKVSTQSKAFTLDIGIYLGEVVKSNHSGLDWGIIFKPKSYISVNRPVITGLTRQKDMDVIMIVTNEMYLVLDGERNPNALFDIYQTWEKYI</sequence>
<name>A0AAP4E8B7_PAEPO</name>
<dbReference type="Proteomes" id="UP001229409">
    <property type="component" value="Unassembled WGS sequence"/>
</dbReference>
<protein>
    <submittedName>
        <fullName evidence="1">Uncharacterized protein</fullName>
    </submittedName>
</protein>
<organism evidence="1 2">
    <name type="scientific">Paenibacillus polymyxa</name>
    <name type="common">Bacillus polymyxa</name>
    <dbReference type="NCBI Taxonomy" id="1406"/>
    <lineage>
        <taxon>Bacteria</taxon>
        <taxon>Bacillati</taxon>
        <taxon>Bacillota</taxon>
        <taxon>Bacilli</taxon>
        <taxon>Bacillales</taxon>
        <taxon>Paenibacillaceae</taxon>
        <taxon>Paenibacillus</taxon>
    </lineage>
</organism>
<reference evidence="1" key="1">
    <citation type="submission" date="2023-04" db="EMBL/GenBank/DDBJ databases">
        <title>Uncovering the Secrets of Slow-Growing Bacteria in Tropical Savanna Soil through Cultivation and Genomic Analysis.</title>
        <authorList>
            <person name="Goncalves O.S."/>
            <person name="Santana M.F."/>
        </authorList>
    </citation>
    <scope>NUCLEOTIDE SEQUENCE</scope>
    <source>
        <strain evidence="1">ANTI</strain>
    </source>
</reference>
<comment type="caution">
    <text evidence="1">The sequence shown here is derived from an EMBL/GenBank/DDBJ whole genome shotgun (WGS) entry which is preliminary data.</text>
</comment>
<evidence type="ECO:0000313" key="2">
    <source>
        <dbReference type="Proteomes" id="UP001229409"/>
    </source>
</evidence>
<evidence type="ECO:0000313" key="1">
    <source>
        <dbReference type="EMBL" id="MDH2330047.1"/>
    </source>
</evidence>
<dbReference type="AlphaFoldDB" id="A0AAP4E8B7"/>
<accession>A0AAP4E8B7</accession>